<evidence type="ECO:0000256" key="2">
    <source>
        <dbReference type="ARBA" id="ARBA00022525"/>
    </source>
</evidence>
<dbReference type="InterPro" id="IPR015943">
    <property type="entry name" value="WD40/YVTN_repeat-like_dom_sf"/>
</dbReference>
<dbReference type="InterPro" id="IPR009091">
    <property type="entry name" value="RCC1/BLIP-II"/>
</dbReference>
<dbReference type="GO" id="GO:0005085">
    <property type="term" value="F:guanyl-nucleotide exchange factor activity"/>
    <property type="evidence" value="ECO:0007669"/>
    <property type="project" value="TreeGrafter"/>
</dbReference>
<comment type="caution">
    <text evidence="5">The sequence shown here is derived from an EMBL/GenBank/DDBJ whole genome shotgun (WGS) entry which is preliminary data.</text>
</comment>
<dbReference type="InterPro" id="IPR051553">
    <property type="entry name" value="Ran_GTPase-activating"/>
</dbReference>
<dbReference type="InterPro" id="IPR013783">
    <property type="entry name" value="Ig-like_fold"/>
</dbReference>
<keyword evidence="2" id="KW-0964">Secreted</keyword>
<feature type="domain" description="SD-repeat containing protein B" evidence="4">
    <location>
        <begin position="577"/>
        <end position="663"/>
    </location>
</feature>
<dbReference type="Pfam" id="PF13540">
    <property type="entry name" value="RCC1_2"/>
    <property type="match status" value="9"/>
</dbReference>
<dbReference type="SUPFAM" id="SSF117074">
    <property type="entry name" value="Hypothetical protein PA1324"/>
    <property type="match status" value="4"/>
</dbReference>
<keyword evidence="3" id="KW-0732">Signal</keyword>
<dbReference type="SUPFAM" id="SSF75011">
    <property type="entry name" value="3-carboxy-cis,cis-mucoante lactonizing enzyme"/>
    <property type="match status" value="1"/>
</dbReference>
<dbReference type="Gene3D" id="2.130.10.10">
    <property type="entry name" value="YVTN repeat-like/Quinoprotein amine dehydrogenase"/>
    <property type="match status" value="2"/>
</dbReference>
<organism evidence="5">
    <name type="scientific">marine sediment metagenome</name>
    <dbReference type="NCBI Taxonomy" id="412755"/>
    <lineage>
        <taxon>unclassified sequences</taxon>
        <taxon>metagenomes</taxon>
        <taxon>ecological metagenomes</taxon>
    </lineage>
</organism>
<dbReference type="Gene3D" id="2.60.40.10">
    <property type="entry name" value="Immunoglobulins"/>
    <property type="match status" value="4"/>
</dbReference>
<dbReference type="Gene3D" id="2.130.10.30">
    <property type="entry name" value="Regulator of chromosome condensation 1/beta-lactamase-inhibitor protein II"/>
    <property type="match status" value="4"/>
</dbReference>
<dbReference type="GO" id="GO:0005576">
    <property type="term" value="C:extracellular region"/>
    <property type="evidence" value="ECO:0007669"/>
    <property type="project" value="UniProtKB-SubCell"/>
</dbReference>
<dbReference type="PROSITE" id="PS50012">
    <property type="entry name" value="RCC1_3"/>
    <property type="match status" value="5"/>
</dbReference>
<dbReference type="PRINTS" id="PR00633">
    <property type="entry name" value="RCCNDNSATION"/>
</dbReference>
<evidence type="ECO:0000259" key="4">
    <source>
        <dbReference type="Pfam" id="PF17210"/>
    </source>
</evidence>
<reference evidence="5" key="1">
    <citation type="journal article" date="2015" name="Nature">
        <title>Complex archaea that bridge the gap between prokaryotes and eukaryotes.</title>
        <authorList>
            <person name="Spang A."/>
            <person name="Saw J.H."/>
            <person name="Jorgensen S.L."/>
            <person name="Zaremba-Niedzwiedzka K."/>
            <person name="Martijn J."/>
            <person name="Lind A.E."/>
            <person name="van Eijk R."/>
            <person name="Schleper C."/>
            <person name="Guy L."/>
            <person name="Ettema T.J."/>
        </authorList>
    </citation>
    <scope>NUCLEOTIDE SEQUENCE</scope>
</reference>
<dbReference type="InterPro" id="IPR000408">
    <property type="entry name" value="Reg_chr_condens"/>
</dbReference>
<dbReference type="Pfam" id="PF17210">
    <property type="entry name" value="SdrD_B"/>
    <property type="match status" value="3"/>
</dbReference>
<dbReference type="SUPFAM" id="SSF50985">
    <property type="entry name" value="RCC1/BLIP-II"/>
    <property type="match status" value="3"/>
</dbReference>
<gene>
    <name evidence="5" type="ORF">LCGC14_0276330</name>
</gene>
<sequence length="1569" mass="163252">MCHRLSVIAIVCLAAAATAMGGEDDQSLTPDGFTAIAASAEHSFALTADGHIVSWGAQSPLVNNTPIIGGITAIAGGYKRCLGLAADGRIISWGDGRTPRAMPRARGFTAIAAGDYCGLALAADGRIVGWLWSEDPYGQVSDIPAGSGFTAIAAGSRHVLALTADGHIVSWGDDESGQVSDAPTGGGFTAIAADHDNSLALTADGHIVSWGKDDEKQVSNTPTGGGFTAIAAGKDNSLALTADGSIVVWGKNSRTFGSAPTASGFVAIAIGDEHALALTAEGHIVSWGEWRDANVTATPRTSQFVAIAAGYGQSLALTADGFIVGWGLGSEATPTTSGFTAIAAGRRHALALTADGRIVSWGNDEFGQVSDTPTDAGFAAIAAGKDHSVALTADGHIVSWGKDEDNQVSDTPADAGFTAIAAGDDHSLALTADGRIVSWGKDDAKQVSNTPTGGGFAAIAAGLYHSFALTADGDLVSWGGEGPTGTSITYTPPGSDFTAIAADGLHSLVLTLNGRVEQWGLSSGTSSPLEPGYVAIATGPRHSLALRADGTIYSWGDDGYYGCVKETPTARAFVPGSISGRVFADRNTNGQRDAGEFGLNGWTVELMDAASQTVVATRTTASIDLNSDGWIDPDSETGVYEFRDLAPDDYEVSAPPQDGWARTLPRRPGWYDAPLSLGRKDAASLDFGNVAYGTVEGLVWADVDGDNVHDVDEPGLAGWTVELVDAVSGAVVDTQVTAGDASDADDTAGPQAQTGRYSFKKVPIGSYEVRPALQAGWASTAPAIVTGELREVQLIKNGVDGVDGLHGPVSVTVTGDGANVYVAGARDNAIVVFARNLSTGELRFIQVIRGNSLEAGGFGGVYGVTVSGDGANVYSAAPWGTVGVFRRDAETGQLTLVQVVRDGADGVDGLAGARSVIASSDGAHVYVAAGKEDGTIVVFERDAATGELRFVQVVRDGVNGVEGLATCTRSTGPNRAAISNNGDHIYVVGQDGFTVAVFGRDAATGELSFIQAIWEGVNGVKGLGAPTAVAVSSDDANVYVAGGDDNSIAAFSRDPATGKLSFRQIVQDGVAGVDGLERPFSVIVSSDGAHVYGAGYYDAAVAVFDRDATTGKLTFVQVVRKEGNDGDEQWLPFAATISGDDHNIYAASESDTVVVLGRGPRPRPTIVDVPANGSVTGVAFGVAETVDVSGRVFWDSDGDSLGGSGQRGLDGWRVELLDAGTGENVMTTVTASVDLDQDGAIDLATETGQYSFTDLLGGDYEVRLVLRPRWTRTSQSGNLSLALVSGDPDVAGQDFGVAFANPAEIRGQVWEDLDGDGVRDAGEPGLDGWTVELVDQTARAVVGRTATASRDLNGDGAIDPETEAGLYSLQAVAPRVYEIRQVPPANWRQTAGPAISLPDIKFHIVYRGNDWHVDPFGMEPVWDESDWLDIDPPRPAVWKMNDDYYTNVWRPGRVRAPKALVAYTPGKDENVYWFIIDDAPPDEAFAKDNFSDLWVQITERHRPGKLLLTARHVSGAAAYQAIVGPDGTETEIPPATSVSILLDMLGFIEPAPGEIVEDMDFGNRRQGAD</sequence>
<dbReference type="InterPro" id="IPR019405">
    <property type="entry name" value="Lactonase_7-beta_prop"/>
</dbReference>
<evidence type="ECO:0000313" key="5">
    <source>
        <dbReference type="EMBL" id="KKN85650.1"/>
    </source>
</evidence>
<dbReference type="PANTHER" id="PTHR45982:SF1">
    <property type="entry name" value="REGULATOR OF CHROMOSOME CONDENSATION"/>
    <property type="match status" value="1"/>
</dbReference>
<comment type="subcellular location">
    <subcellularLocation>
        <location evidence="1">Secreted</location>
    </subcellularLocation>
</comment>
<feature type="domain" description="SD-repeat containing protein B" evidence="4">
    <location>
        <begin position="698"/>
        <end position="781"/>
    </location>
</feature>
<name>A0A0F9TX90_9ZZZZ</name>
<dbReference type="GO" id="GO:0005737">
    <property type="term" value="C:cytoplasm"/>
    <property type="evidence" value="ECO:0007669"/>
    <property type="project" value="TreeGrafter"/>
</dbReference>
<accession>A0A0F9TX90</accession>
<evidence type="ECO:0000256" key="3">
    <source>
        <dbReference type="ARBA" id="ARBA00022729"/>
    </source>
</evidence>
<proteinExistence type="predicted"/>
<dbReference type="PROSITE" id="PS00626">
    <property type="entry name" value="RCC1_2"/>
    <property type="match status" value="5"/>
</dbReference>
<dbReference type="Pfam" id="PF10282">
    <property type="entry name" value="Lactonase"/>
    <property type="match status" value="1"/>
</dbReference>
<evidence type="ECO:0000256" key="1">
    <source>
        <dbReference type="ARBA" id="ARBA00004613"/>
    </source>
</evidence>
<dbReference type="InterPro" id="IPR033764">
    <property type="entry name" value="Sdr_B"/>
</dbReference>
<dbReference type="EMBL" id="LAZR01000156">
    <property type="protein sequence ID" value="KKN85650.1"/>
    <property type="molecule type" value="Genomic_DNA"/>
</dbReference>
<protein>
    <recommendedName>
        <fullName evidence="4">SD-repeat containing protein B domain-containing protein</fullName>
    </recommendedName>
</protein>
<dbReference type="PANTHER" id="PTHR45982">
    <property type="entry name" value="REGULATOR OF CHROMOSOME CONDENSATION"/>
    <property type="match status" value="1"/>
</dbReference>
<feature type="domain" description="SD-repeat containing protein B" evidence="4">
    <location>
        <begin position="1307"/>
        <end position="1390"/>
    </location>
</feature>